<feature type="domain" description="Anti-CBASS protein Acb1-like N-terminal" evidence="1">
    <location>
        <begin position="62"/>
        <end position="256"/>
    </location>
</feature>
<comment type="caution">
    <text evidence="2">The sequence shown here is derived from an EMBL/GenBank/DDBJ whole genome shotgun (WGS) entry which is preliminary data.</text>
</comment>
<dbReference type="AlphaFoldDB" id="A0A0F9L8L6"/>
<gene>
    <name evidence="2" type="ORF">LCGC14_1542890</name>
</gene>
<dbReference type="InterPro" id="IPR024459">
    <property type="entry name" value="Acb1-like_N"/>
</dbReference>
<name>A0A0F9L8L6_9ZZZZ</name>
<proteinExistence type="predicted"/>
<accession>A0A0F9L8L6</accession>
<evidence type="ECO:0000313" key="2">
    <source>
        <dbReference type="EMBL" id="KKM60330.1"/>
    </source>
</evidence>
<dbReference type="Pfam" id="PF06381">
    <property type="entry name" value="Phage_portal_3"/>
    <property type="match status" value="1"/>
</dbReference>
<sequence>MARTKQSGLGQQVLNALARITNSIQLDRDQLNRIARKTYGGDRDVPEVLGYKIEPGFDDFKARYLRQDIAGRVVDLPVKATWSDEIEVKGVDDKVAPFDFGELKRRLKLTRRLVRVDRLAQLGQYAVLLIGVKGDNPKLADPIEDGSLSDPADIIFLSSYCELDAEIKSFVGNAGDERFGLPETYTLSIATRPGRGGKQTTQDVPVHHSRILHVSDSGIRDDIYGTPRLLGILDRLEDLEKVVGGSAEMFWQGAARAIIASIQKDANYSEEEKTALFAAVKKWSHDLP</sequence>
<feature type="non-terminal residue" evidence="2">
    <location>
        <position position="288"/>
    </location>
</feature>
<reference evidence="2" key="1">
    <citation type="journal article" date="2015" name="Nature">
        <title>Complex archaea that bridge the gap between prokaryotes and eukaryotes.</title>
        <authorList>
            <person name="Spang A."/>
            <person name="Saw J.H."/>
            <person name="Jorgensen S.L."/>
            <person name="Zaremba-Niedzwiedzka K."/>
            <person name="Martijn J."/>
            <person name="Lind A.E."/>
            <person name="van Eijk R."/>
            <person name="Schleper C."/>
            <person name="Guy L."/>
            <person name="Ettema T.J."/>
        </authorList>
    </citation>
    <scope>NUCLEOTIDE SEQUENCE</scope>
</reference>
<evidence type="ECO:0000259" key="1">
    <source>
        <dbReference type="Pfam" id="PF06381"/>
    </source>
</evidence>
<organism evidence="2">
    <name type="scientific">marine sediment metagenome</name>
    <dbReference type="NCBI Taxonomy" id="412755"/>
    <lineage>
        <taxon>unclassified sequences</taxon>
        <taxon>metagenomes</taxon>
        <taxon>ecological metagenomes</taxon>
    </lineage>
</organism>
<dbReference type="EMBL" id="LAZR01011697">
    <property type="protein sequence ID" value="KKM60330.1"/>
    <property type="molecule type" value="Genomic_DNA"/>
</dbReference>
<protein>
    <recommendedName>
        <fullName evidence="1">Anti-CBASS protein Acb1-like N-terminal domain-containing protein</fullName>
    </recommendedName>
</protein>